<evidence type="ECO:0000313" key="3">
    <source>
        <dbReference type="Proteomes" id="UP000228909"/>
    </source>
</evidence>
<reference evidence="3" key="1">
    <citation type="submission" date="2017-09" db="EMBL/GenBank/DDBJ databases">
        <title>Depth-based differentiation of microbial function through sediment-hosted aquifers and enrichment of novel symbionts in the deep terrestrial subsurface.</title>
        <authorList>
            <person name="Probst A.J."/>
            <person name="Ladd B."/>
            <person name="Jarett J.K."/>
            <person name="Geller-Mcgrath D.E."/>
            <person name="Sieber C.M.K."/>
            <person name="Emerson J.B."/>
            <person name="Anantharaman K."/>
            <person name="Thomas B.C."/>
            <person name="Malmstrom R."/>
            <person name="Stieglmeier M."/>
            <person name="Klingl A."/>
            <person name="Woyke T."/>
            <person name="Ryan C.M."/>
            <person name="Banfield J.F."/>
        </authorList>
    </citation>
    <scope>NUCLEOTIDE SEQUENCE [LARGE SCALE GENOMIC DNA]</scope>
</reference>
<evidence type="ECO:0000259" key="1">
    <source>
        <dbReference type="Pfam" id="PF01869"/>
    </source>
</evidence>
<dbReference type="InterPro" id="IPR052519">
    <property type="entry name" value="Euk-type_GlcNAc_Kinase"/>
</dbReference>
<dbReference type="Pfam" id="PF01869">
    <property type="entry name" value="BcrAD_BadFG"/>
    <property type="match status" value="1"/>
</dbReference>
<dbReference type="EMBL" id="PFCK01000052">
    <property type="protein sequence ID" value="PIR71575.1"/>
    <property type="molecule type" value="Genomic_DNA"/>
</dbReference>
<accession>A0A2H0TL98</accession>
<dbReference type="Gene3D" id="3.30.420.40">
    <property type="match status" value="2"/>
</dbReference>
<dbReference type="PANTHER" id="PTHR43190">
    <property type="entry name" value="N-ACETYL-D-GLUCOSAMINE KINASE"/>
    <property type="match status" value="1"/>
</dbReference>
<comment type="caution">
    <text evidence="2">The sequence shown here is derived from an EMBL/GenBank/DDBJ whole genome shotgun (WGS) entry which is preliminary data.</text>
</comment>
<feature type="domain" description="ATPase BadF/BadG/BcrA/BcrD type" evidence="1">
    <location>
        <begin position="22"/>
        <end position="320"/>
    </location>
</feature>
<proteinExistence type="predicted"/>
<dbReference type="AlphaFoldDB" id="A0A2H0TL98"/>
<dbReference type="SUPFAM" id="SSF53067">
    <property type="entry name" value="Actin-like ATPase domain"/>
    <property type="match status" value="2"/>
</dbReference>
<dbReference type="Proteomes" id="UP000228909">
    <property type="component" value="Unassembled WGS sequence"/>
</dbReference>
<name>A0A2H0TL98_9BACT</name>
<dbReference type="PANTHER" id="PTHR43190:SF3">
    <property type="entry name" value="N-ACETYL-D-GLUCOSAMINE KINASE"/>
    <property type="match status" value="1"/>
</dbReference>
<dbReference type="InterPro" id="IPR043129">
    <property type="entry name" value="ATPase_NBD"/>
</dbReference>
<dbReference type="InterPro" id="IPR002731">
    <property type="entry name" value="ATPase_BadF"/>
</dbReference>
<organism evidence="2 3">
    <name type="scientific">Candidatus Nealsonbacteria bacterium CG10_big_fil_rev_8_21_14_0_10_37_25</name>
    <dbReference type="NCBI Taxonomy" id="1974711"/>
    <lineage>
        <taxon>Bacteria</taxon>
        <taxon>Candidatus Nealsoniibacteriota</taxon>
    </lineage>
</organism>
<dbReference type="CDD" id="cd24007">
    <property type="entry name" value="ASKHA_NBD_eukNAGK-like"/>
    <property type="match status" value="1"/>
</dbReference>
<gene>
    <name evidence="2" type="ORF">COU43_01870</name>
</gene>
<evidence type="ECO:0000313" key="2">
    <source>
        <dbReference type="EMBL" id="PIR71575.1"/>
    </source>
</evidence>
<sequence length="334" mass="37073">MLKVNPVRNRRFLNGVNQKYVIGVDGGGAKTVAALADLSGKILARAKTDSSSPRNMGLKMAMDNVALAIKKVLGKRTLTSKISATFLGLPTMEEEFKFKKNIIKKELLKHKEIWPIFKGKVIIGSDQLVGFRSGTDKKEGIVLIAGSGHVVHGWADKKEIKVSGWGYLTEKGSAFWVGQKALQAIWKELDSRGPKILITKLVFRKFKIKNKENLIEKIYSKNPTEIIPPLAVLVDKANKKGDKIAKNILIETGKELALSTKTVIKKLNFQKVKFPLVLVGSMFNSKTVLDTLKKEVKKLAPRVNFIRPKVEPVIGAVKLAIEQVKKNENTKTLL</sequence>
<protein>
    <recommendedName>
        <fullName evidence="1">ATPase BadF/BadG/BcrA/BcrD type domain-containing protein</fullName>
    </recommendedName>
</protein>